<evidence type="ECO:0000256" key="2">
    <source>
        <dbReference type="ARBA" id="ARBA00009347"/>
    </source>
</evidence>
<accession>A0ABN1R0Q8</accession>
<evidence type="ECO:0000256" key="4">
    <source>
        <dbReference type="ARBA" id="ARBA00022827"/>
    </source>
</evidence>
<dbReference type="Proteomes" id="UP001500665">
    <property type="component" value="Unassembled WGS sequence"/>
</dbReference>
<dbReference type="Pfam" id="PF00441">
    <property type="entry name" value="Acyl-CoA_dh_1"/>
    <property type="match status" value="1"/>
</dbReference>
<feature type="domain" description="Acyl-CoA dehydrogenase/oxidase N-terminal" evidence="7">
    <location>
        <begin position="13"/>
        <end position="74"/>
    </location>
</feature>
<evidence type="ECO:0000259" key="7">
    <source>
        <dbReference type="Pfam" id="PF02771"/>
    </source>
</evidence>
<keyword evidence="4" id="KW-0274">FAD</keyword>
<proteinExistence type="inferred from homology"/>
<protein>
    <submittedName>
        <fullName evidence="8">Acyl-CoA dehydrogenase family protein</fullName>
    </submittedName>
</protein>
<dbReference type="Gene3D" id="1.10.540.10">
    <property type="entry name" value="Acyl-CoA dehydrogenase/oxidase, N-terminal domain"/>
    <property type="match status" value="1"/>
</dbReference>
<evidence type="ECO:0000259" key="6">
    <source>
        <dbReference type="Pfam" id="PF00441"/>
    </source>
</evidence>
<organism evidence="8 9">
    <name type="scientific">Actinocorallia libanotica</name>
    <dbReference type="NCBI Taxonomy" id="46162"/>
    <lineage>
        <taxon>Bacteria</taxon>
        <taxon>Bacillati</taxon>
        <taxon>Actinomycetota</taxon>
        <taxon>Actinomycetes</taxon>
        <taxon>Streptosporangiales</taxon>
        <taxon>Thermomonosporaceae</taxon>
        <taxon>Actinocorallia</taxon>
    </lineage>
</organism>
<comment type="cofactor">
    <cofactor evidence="1">
        <name>FAD</name>
        <dbReference type="ChEBI" id="CHEBI:57692"/>
    </cofactor>
</comment>
<keyword evidence="9" id="KW-1185">Reference proteome</keyword>
<evidence type="ECO:0000256" key="3">
    <source>
        <dbReference type="ARBA" id="ARBA00022630"/>
    </source>
</evidence>
<dbReference type="Pfam" id="PF02771">
    <property type="entry name" value="Acyl-CoA_dh_N"/>
    <property type="match status" value="1"/>
</dbReference>
<dbReference type="Gene3D" id="2.40.110.10">
    <property type="entry name" value="Butyryl-CoA Dehydrogenase, subunit A, domain 2"/>
    <property type="match status" value="1"/>
</dbReference>
<dbReference type="InterPro" id="IPR046373">
    <property type="entry name" value="Acyl-CoA_Oxase/DH_mid-dom_sf"/>
</dbReference>
<dbReference type="Gene3D" id="1.20.140.10">
    <property type="entry name" value="Butyryl-CoA Dehydrogenase, subunit A, domain 3"/>
    <property type="match status" value="1"/>
</dbReference>
<dbReference type="InterPro" id="IPR013786">
    <property type="entry name" value="AcylCoA_DH/ox_N"/>
</dbReference>
<gene>
    <name evidence="8" type="ORF">GCM10009550_27790</name>
</gene>
<comment type="similarity">
    <text evidence="2">Belongs to the acyl-CoA dehydrogenase family.</text>
</comment>
<dbReference type="RefSeq" id="WP_344240631.1">
    <property type="nucleotide sequence ID" value="NZ_BAAAHH010000009.1"/>
</dbReference>
<dbReference type="InterPro" id="IPR009075">
    <property type="entry name" value="AcylCo_DH/oxidase_C"/>
</dbReference>
<sequence length="368" mass="38279">MTAETAGFTELHEELREVARDLLGRTAAEAAPDWRAIAGSGWLGLEAPEPLDGAGATFAEVALVLREMGRAAARGPYPAVAVLGVGALGLLESSPGRDLLFRETVAGTAVPAVALEGEAVEGVPFRIGRTARGPLLYGTAAFVRDAPGADRLLLPALDPDGTPVVVEAAPDAPGLEVAEQPVVDETRRFGLVTAHGVEARPDAVRRFRGDPKAAVRRLHERAAVAVACDSLGLSEAMLEATVAYAGVREQFGRAIGSFQAVKHACADMFVQVKVAGKLVDGAVRVQAEGRDDGGVAAAMAKSYACAAAVEVAGKAMQLHGGMGYTWESGVHVHLKRAVLNRALSGSPAAHRGRLAERYPPLARERADA</sequence>
<feature type="domain" description="Acyl-CoA dehydrogenase/oxidase C-terminal" evidence="6">
    <location>
        <begin position="222"/>
        <end position="357"/>
    </location>
</feature>
<reference evidence="8 9" key="1">
    <citation type="journal article" date="2019" name="Int. J. Syst. Evol. Microbiol.">
        <title>The Global Catalogue of Microorganisms (GCM) 10K type strain sequencing project: providing services to taxonomists for standard genome sequencing and annotation.</title>
        <authorList>
            <consortium name="The Broad Institute Genomics Platform"/>
            <consortium name="The Broad Institute Genome Sequencing Center for Infectious Disease"/>
            <person name="Wu L."/>
            <person name="Ma J."/>
        </authorList>
    </citation>
    <scope>NUCLEOTIDE SEQUENCE [LARGE SCALE GENOMIC DNA]</scope>
    <source>
        <strain evidence="8 9">JCM 10696</strain>
    </source>
</reference>
<keyword evidence="3" id="KW-0285">Flavoprotein</keyword>
<name>A0ABN1R0Q8_9ACTN</name>
<comment type="caution">
    <text evidence="8">The sequence shown here is derived from an EMBL/GenBank/DDBJ whole genome shotgun (WGS) entry which is preliminary data.</text>
</comment>
<evidence type="ECO:0000313" key="9">
    <source>
        <dbReference type="Proteomes" id="UP001500665"/>
    </source>
</evidence>
<evidence type="ECO:0000313" key="8">
    <source>
        <dbReference type="EMBL" id="GAA0949867.1"/>
    </source>
</evidence>
<dbReference type="InterPro" id="IPR036250">
    <property type="entry name" value="AcylCo_DH-like_C"/>
</dbReference>
<dbReference type="EMBL" id="BAAAHH010000009">
    <property type="protein sequence ID" value="GAA0949867.1"/>
    <property type="molecule type" value="Genomic_DNA"/>
</dbReference>
<dbReference type="InterPro" id="IPR037069">
    <property type="entry name" value="AcylCoA_DH/ox_N_sf"/>
</dbReference>
<dbReference type="PANTHER" id="PTHR43884:SF20">
    <property type="entry name" value="ACYL-COA DEHYDROGENASE FADE28"/>
    <property type="match status" value="1"/>
</dbReference>
<dbReference type="SUPFAM" id="SSF56645">
    <property type="entry name" value="Acyl-CoA dehydrogenase NM domain-like"/>
    <property type="match status" value="1"/>
</dbReference>
<evidence type="ECO:0000256" key="5">
    <source>
        <dbReference type="ARBA" id="ARBA00023002"/>
    </source>
</evidence>
<dbReference type="PANTHER" id="PTHR43884">
    <property type="entry name" value="ACYL-COA DEHYDROGENASE"/>
    <property type="match status" value="1"/>
</dbReference>
<evidence type="ECO:0000256" key="1">
    <source>
        <dbReference type="ARBA" id="ARBA00001974"/>
    </source>
</evidence>
<keyword evidence="5" id="KW-0560">Oxidoreductase</keyword>
<dbReference type="InterPro" id="IPR009100">
    <property type="entry name" value="AcylCoA_DH/oxidase_NM_dom_sf"/>
</dbReference>
<dbReference type="SUPFAM" id="SSF47203">
    <property type="entry name" value="Acyl-CoA dehydrogenase C-terminal domain-like"/>
    <property type="match status" value="1"/>
</dbReference>